<feature type="domain" description="Peptidase S1" evidence="11">
    <location>
        <begin position="1"/>
        <end position="215"/>
    </location>
</feature>
<protein>
    <recommendedName>
        <fullName evidence="11">Peptidase S1 domain-containing protein</fullName>
    </recommendedName>
</protein>
<keyword evidence="6" id="KW-1015">Disulfide bond</keyword>
<evidence type="ECO:0000313" key="12">
    <source>
        <dbReference type="EMBL" id="KAG6460007.1"/>
    </source>
</evidence>
<keyword evidence="13" id="KW-1185">Reference proteome</keyword>
<dbReference type="PROSITE" id="PS00135">
    <property type="entry name" value="TRYPSIN_SER"/>
    <property type="match status" value="1"/>
</dbReference>
<dbReference type="PANTHER" id="PTHR24276">
    <property type="entry name" value="POLYSERASE-RELATED"/>
    <property type="match status" value="1"/>
</dbReference>
<evidence type="ECO:0000256" key="5">
    <source>
        <dbReference type="ARBA" id="ARBA00022825"/>
    </source>
</evidence>
<dbReference type="GO" id="GO:0005576">
    <property type="term" value="C:extracellular region"/>
    <property type="evidence" value="ECO:0007669"/>
    <property type="project" value="UniProtKB-SubCell"/>
</dbReference>
<dbReference type="InterPro" id="IPR050430">
    <property type="entry name" value="Peptidase_S1"/>
</dbReference>
<dbReference type="AlphaFoldDB" id="A0A921ZNB3"/>
<dbReference type="SMART" id="SM00020">
    <property type="entry name" value="Tryp_SPc"/>
    <property type="match status" value="1"/>
</dbReference>
<evidence type="ECO:0000256" key="4">
    <source>
        <dbReference type="ARBA" id="ARBA00022801"/>
    </source>
</evidence>
<comment type="function">
    <text evidence="8">Fibrinolytic activity; shows preferential cleavage of Arg-Gly bonds in all three fibrinogen chains. Contact with the caterpillars causes severe bleeding, due the anticoagulant effect of the protein.</text>
</comment>
<reference evidence="12" key="1">
    <citation type="journal article" date="2016" name="Insect Biochem. Mol. Biol.">
        <title>Multifaceted biological insights from a draft genome sequence of the tobacco hornworm moth, Manduca sexta.</title>
        <authorList>
            <person name="Kanost M.R."/>
            <person name="Arrese E.L."/>
            <person name="Cao X."/>
            <person name="Chen Y.R."/>
            <person name="Chellapilla S."/>
            <person name="Goldsmith M.R."/>
            <person name="Grosse-Wilde E."/>
            <person name="Heckel D.G."/>
            <person name="Herndon N."/>
            <person name="Jiang H."/>
            <person name="Papanicolaou A."/>
            <person name="Qu J."/>
            <person name="Soulages J.L."/>
            <person name="Vogel H."/>
            <person name="Walters J."/>
            <person name="Waterhouse R.M."/>
            <person name="Ahn S.J."/>
            <person name="Almeida F.C."/>
            <person name="An C."/>
            <person name="Aqrawi P."/>
            <person name="Bretschneider A."/>
            <person name="Bryant W.B."/>
            <person name="Bucks S."/>
            <person name="Chao H."/>
            <person name="Chevignon G."/>
            <person name="Christen J.M."/>
            <person name="Clarke D.F."/>
            <person name="Dittmer N.T."/>
            <person name="Ferguson L.C.F."/>
            <person name="Garavelou S."/>
            <person name="Gordon K.H.J."/>
            <person name="Gunaratna R.T."/>
            <person name="Han Y."/>
            <person name="Hauser F."/>
            <person name="He Y."/>
            <person name="Heidel-Fischer H."/>
            <person name="Hirsh A."/>
            <person name="Hu Y."/>
            <person name="Jiang H."/>
            <person name="Kalra D."/>
            <person name="Klinner C."/>
            <person name="Konig C."/>
            <person name="Kovar C."/>
            <person name="Kroll A.R."/>
            <person name="Kuwar S.S."/>
            <person name="Lee S.L."/>
            <person name="Lehman R."/>
            <person name="Li K."/>
            <person name="Li Z."/>
            <person name="Liang H."/>
            <person name="Lovelace S."/>
            <person name="Lu Z."/>
            <person name="Mansfield J.H."/>
            <person name="McCulloch K.J."/>
            <person name="Mathew T."/>
            <person name="Morton B."/>
            <person name="Muzny D.M."/>
            <person name="Neunemann D."/>
            <person name="Ongeri F."/>
            <person name="Pauchet Y."/>
            <person name="Pu L.L."/>
            <person name="Pyrousis I."/>
            <person name="Rao X.J."/>
            <person name="Redding A."/>
            <person name="Roesel C."/>
            <person name="Sanchez-Gracia A."/>
            <person name="Schaack S."/>
            <person name="Shukla A."/>
            <person name="Tetreau G."/>
            <person name="Wang Y."/>
            <person name="Xiong G.H."/>
            <person name="Traut W."/>
            <person name="Walsh T.K."/>
            <person name="Worley K.C."/>
            <person name="Wu D."/>
            <person name="Wu W."/>
            <person name="Wu Y.Q."/>
            <person name="Zhang X."/>
            <person name="Zou Z."/>
            <person name="Zucker H."/>
            <person name="Briscoe A.D."/>
            <person name="Burmester T."/>
            <person name="Clem R.J."/>
            <person name="Feyereisen R."/>
            <person name="Grimmelikhuijzen C.J.P."/>
            <person name="Hamodrakas S.J."/>
            <person name="Hansson B.S."/>
            <person name="Huguet E."/>
            <person name="Jermiin L.S."/>
            <person name="Lan Q."/>
            <person name="Lehman H.K."/>
            <person name="Lorenzen M."/>
            <person name="Merzendorfer H."/>
            <person name="Michalopoulos I."/>
            <person name="Morton D.B."/>
            <person name="Muthukrishnan S."/>
            <person name="Oakeshott J.G."/>
            <person name="Palmer W."/>
            <person name="Park Y."/>
            <person name="Passarelli A.L."/>
            <person name="Rozas J."/>
            <person name="Schwartz L.M."/>
            <person name="Smith W."/>
            <person name="Southgate A."/>
            <person name="Vilcinskas A."/>
            <person name="Vogt R."/>
            <person name="Wang P."/>
            <person name="Werren J."/>
            <person name="Yu X.Q."/>
            <person name="Zhou J.J."/>
            <person name="Brown S.J."/>
            <person name="Scherer S.E."/>
            <person name="Richards S."/>
            <person name="Blissard G.W."/>
        </authorList>
    </citation>
    <scope>NUCLEOTIDE SEQUENCE</scope>
</reference>
<evidence type="ECO:0000259" key="11">
    <source>
        <dbReference type="PROSITE" id="PS50240"/>
    </source>
</evidence>
<dbReference type="Pfam" id="PF00089">
    <property type="entry name" value="Trypsin"/>
    <property type="match status" value="1"/>
</dbReference>
<evidence type="ECO:0000256" key="1">
    <source>
        <dbReference type="ARBA" id="ARBA00004239"/>
    </source>
</evidence>
<evidence type="ECO:0000256" key="7">
    <source>
        <dbReference type="ARBA" id="ARBA00023240"/>
    </source>
</evidence>
<dbReference type="InterPro" id="IPR001254">
    <property type="entry name" value="Trypsin_dom"/>
</dbReference>
<dbReference type="GO" id="GO:0006508">
    <property type="term" value="P:proteolysis"/>
    <property type="evidence" value="ECO:0007669"/>
    <property type="project" value="UniProtKB-KW"/>
</dbReference>
<evidence type="ECO:0000256" key="10">
    <source>
        <dbReference type="RuleBase" id="RU363034"/>
    </source>
</evidence>
<dbReference type="GO" id="GO:0090729">
    <property type="term" value="F:toxin activity"/>
    <property type="evidence" value="ECO:0007669"/>
    <property type="project" value="UniProtKB-KW"/>
</dbReference>
<keyword evidence="9" id="KW-1205">Fibrinolytic toxin</keyword>
<dbReference type="PANTHER" id="PTHR24276:SF91">
    <property type="entry name" value="AT26814P-RELATED"/>
    <property type="match status" value="1"/>
</dbReference>
<accession>A0A921ZNB3</accession>
<dbReference type="EMBL" id="JH668648">
    <property type="protein sequence ID" value="KAG6460007.1"/>
    <property type="molecule type" value="Genomic_DNA"/>
</dbReference>
<dbReference type="PROSITE" id="PS00134">
    <property type="entry name" value="TRYPSIN_HIS"/>
    <property type="match status" value="1"/>
</dbReference>
<dbReference type="PROSITE" id="PS50240">
    <property type="entry name" value="TRYPSIN_DOM"/>
    <property type="match status" value="1"/>
</dbReference>
<evidence type="ECO:0000256" key="2">
    <source>
        <dbReference type="ARBA" id="ARBA00022656"/>
    </source>
</evidence>
<name>A0A921ZNB3_MANSE</name>
<keyword evidence="2" id="KW-0800">Toxin</keyword>
<dbReference type="FunFam" id="2.40.10.10:FF:000068">
    <property type="entry name" value="transmembrane protease serine 2"/>
    <property type="match status" value="1"/>
</dbReference>
<gene>
    <name evidence="12" type="ORF">O3G_MSEX011720</name>
</gene>
<keyword evidence="7" id="KW-1199">Hemostasis impairing toxin</keyword>
<evidence type="ECO:0000256" key="8">
    <source>
        <dbReference type="ARBA" id="ARBA00055534"/>
    </source>
</evidence>
<organism evidence="12 13">
    <name type="scientific">Manduca sexta</name>
    <name type="common">Tobacco hawkmoth</name>
    <name type="synonym">Tobacco hornworm</name>
    <dbReference type="NCBI Taxonomy" id="7130"/>
    <lineage>
        <taxon>Eukaryota</taxon>
        <taxon>Metazoa</taxon>
        <taxon>Ecdysozoa</taxon>
        <taxon>Arthropoda</taxon>
        <taxon>Hexapoda</taxon>
        <taxon>Insecta</taxon>
        <taxon>Pterygota</taxon>
        <taxon>Neoptera</taxon>
        <taxon>Endopterygota</taxon>
        <taxon>Lepidoptera</taxon>
        <taxon>Glossata</taxon>
        <taxon>Ditrysia</taxon>
        <taxon>Bombycoidea</taxon>
        <taxon>Sphingidae</taxon>
        <taxon>Sphinginae</taxon>
        <taxon>Sphingini</taxon>
        <taxon>Manduca</taxon>
    </lineage>
</organism>
<keyword evidence="4 10" id="KW-0378">Hydrolase</keyword>
<dbReference type="CDD" id="cd00190">
    <property type="entry name" value="Tryp_SPc"/>
    <property type="match status" value="1"/>
</dbReference>
<comment type="subcellular location">
    <subcellularLocation>
        <location evidence="1">Secreted</location>
        <location evidence="1">Extracellular space</location>
    </subcellularLocation>
</comment>
<dbReference type="InterPro" id="IPR018114">
    <property type="entry name" value="TRYPSIN_HIS"/>
</dbReference>
<dbReference type="GO" id="GO:0004252">
    <property type="term" value="F:serine-type endopeptidase activity"/>
    <property type="evidence" value="ECO:0007669"/>
    <property type="project" value="InterPro"/>
</dbReference>
<dbReference type="Proteomes" id="UP000791440">
    <property type="component" value="Unassembled WGS sequence"/>
</dbReference>
<evidence type="ECO:0000256" key="9">
    <source>
        <dbReference type="ARBA" id="ARBA00084094"/>
    </source>
</evidence>
<evidence type="ECO:0000256" key="3">
    <source>
        <dbReference type="ARBA" id="ARBA00022670"/>
    </source>
</evidence>
<proteinExistence type="predicted"/>
<keyword evidence="5 10" id="KW-0720">Serine protease</keyword>
<comment type="caution">
    <text evidence="12">The sequence shown here is derived from an EMBL/GenBank/DDBJ whole genome shotgun (WGS) entry which is preliminary data.</text>
</comment>
<dbReference type="InterPro" id="IPR033116">
    <property type="entry name" value="TRYPSIN_SER"/>
</dbReference>
<keyword evidence="3 10" id="KW-0645">Protease</keyword>
<reference evidence="12" key="2">
    <citation type="submission" date="2020-12" db="EMBL/GenBank/DDBJ databases">
        <authorList>
            <person name="Kanost M."/>
        </authorList>
    </citation>
    <scope>NUCLEOTIDE SEQUENCE</scope>
</reference>
<evidence type="ECO:0000256" key="6">
    <source>
        <dbReference type="ARBA" id="ARBA00023157"/>
    </source>
</evidence>
<evidence type="ECO:0000313" key="13">
    <source>
        <dbReference type="Proteomes" id="UP000791440"/>
    </source>
</evidence>
<sequence>MLYSWDGNTFYQNCGGTILNNRSILTAGHCAYNEPVNRWRVRIGSTFANSGGIVHNFNRSRVYPNYNPRTLNNDIAIMQTATTIAFNNVAQPARIAGPNYIVRDNEVLWAAGWGAIEYKGPGSEQLRHVQLWNVKMVTCRARYATIGVILSDSMMCSGWLDVGGRDQCQGDSGGPLYHNGVVVGVCSWGHKCATPNFPGINARVARFSNWITNNA</sequence>